<proteinExistence type="predicted"/>
<evidence type="ECO:0000313" key="1">
    <source>
        <dbReference type="EMBL" id="CAA7017227.1"/>
    </source>
</evidence>
<dbReference type="EMBL" id="CACVBM020000299">
    <property type="protein sequence ID" value="CAA7017227.1"/>
    <property type="molecule type" value="Genomic_DNA"/>
</dbReference>
<comment type="caution">
    <text evidence="1">The sequence shown here is derived from an EMBL/GenBank/DDBJ whole genome shotgun (WGS) entry which is preliminary data.</text>
</comment>
<dbReference type="AlphaFoldDB" id="A0A6D2HN87"/>
<accession>A0A6D2HN87</accession>
<gene>
    <name evidence="1" type="ORF">MERR_LOCUS4462</name>
</gene>
<organism evidence="1 2">
    <name type="scientific">Microthlaspi erraticum</name>
    <dbReference type="NCBI Taxonomy" id="1685480"/>
    <lineage>
        <taxon>Eukaryota</taxon>
        <taxon>Viridiplantae</taxon>
        <taxon>Streptophyta</taxon>
        <taxon>Embryophyta</taxon>
        <taxon>Tracheophyta</taxon>
        <taxon>Spermatophyta</taxon>
        <taxon>Magnoliopsida</taxon>
        <taxon>eudicotyledons</taxon>
        <taxon>Gunneridae</taxon>
        <taxon>Pentapetalae</taxon>
        <taxon>rosids</taxon>
        <taxon>malvids</taxon>
        <taxon>Brassicales</taxon>
        <taxon>Brassicaceae</taxon>
        <taxon>Coluteocarpeae</taxon>
        <taxon>Microthlaspi</taxon>
    </lineage>
</organism>
<keyword evidence="2" id="KW-1185">Reference proteome</keyword>
<reference evidence="1" key="1">
    <citation type="submission" date="2020-01" db="EMBL/GenBank/DDBJ databases">
        <authorList>
            <person name="Mishra B."/>
        </authorList>
    </citation>
    <scope>NUCLEOTIDE SEQUENCE [LARGE SCALE GENOMIC DNA]</scope>
</reference>
<sequence>MMKMNPKSIVTNLLLLLVLQISNFSTVVFSFKASLKKDYKSEYKVRPSTVTRILVSNELYGLKKGNAGFVCAHGPKVWRKSKPGDSYVVIQFEHTARIQYKFVHCHLRSSRGFVNIPVNIHPDTSARCYPSNVCRYAIRKDGVYYKPEKKLYPWQPFPRSTK</sequence>
<evidence type="ECO:0000313" key="2">
    <source>
        <dbReference type="Proteomes" id="UP000467841"/>
    </source>
</evidence>
<dbReference type="Proteomes" id="UP000467841">
    <property type="component" value="Unassembled WGS sequence"/>
</dbReference>
<dbReference type="OrthoDB" id="1027235at2759"/>
<protein>
    <submittedName>
        <fullName evidence="1">Uncharacterized protein</fullName>
    </submittedName>
</protein>
<name>A0A6D2HN87_9BRAS</name>